<dbReference type="Gene3D" id="1.10.443.10">
    <property type="entry name" value="Intergrase catalytic core"/>
    <property type="match status" value="1"/>
</dbReference>
<proteinExistence type="predicted"/>
<comment type="caution">
    <text evidence="3">The sequence shown here is derived from an EMBL/GenBank/DDBJ whole genome shotgun (WGS) entry which is preliminary data.</text>
</comment>
<gene>
    <name evidence="3" type="ORF">GETHLI_34190</name>
</gene>
<evidence type="ECO:0000259" key="2">
    <source>
        <dbReference type="PROSITE" id="PS51898"/>
    </source>
</evidence>
<dbReference type="InterPro" id="IPR013762">
    <property type="entry name" value="Integrase-like_cat_sf"/>
</dbReference>
<reference evidence="3 4" key="1">
    <citation type="journal article" date="2023" name="Antonie Van Leeuwenhoek">
        <title>Mesoterricola silvestris gen. nov., sp. nov., Mesoterricola sediminis sp. nov., Geothrix oryzae sp. nov., Geothrix edaphica sp. nov., Geothrix rubra sp. nov., and Geothrix limicola sp. nov., six novel members of Acidobacteriota isolated from soils.</title>
        <authorList>
            <person name="Itoh H."/>
            <person name="Sugisawa Y."/>
            <person name="Mise K."/>
            <person name="Xu Z."/>
            <person name="Kuniyasu M."/>
            <person name="Ushijima N."/>
            <person name="Kawano K."/>
            <person name="Kobayashi E."/>
            <person name="Shiratori Y."/>
            <person name="Masuda Y."/>
            <person name="Senoo K."/>
        </authorList>
    </citation>
    <scope>NUCLEOTIDE SEQUENCE [LARGE SCALE GENOMIC DNA]</scope>
    <source>
        <strain evidence="3 4">Red804</strain>
    </source>
</reference>
<dbReference type="RefSeq" id="WP_285577751.1">
    <property type="nucleotide sequence ID" value="NZ_BSDE01000009.1"/>
</dbReference>
<sequence length="509" mass="58068">MSPMKSIISKPNQNGEGPEAQLTELLTKGGAKAIIENDTWILRGGRHAISVRLDWTEFPLRGELAEVTKEFMRHVIRSKADSSIRSVWNGLLSPLRGYELNTGGVEQWKSFDWPQVSGILGWVRTKGLIGYWPFWKLFLQWIGDVRPDLVTEDVLHKVRSIKVLRPALMPVRNMDPQLGPLDEVEFANFIKGVWKSSTLPLEGKVVLILVGAFGLRPASIAMIREDDFVSEKIGGNEWFRLKVHLVKQRYDDPRRNPPIEIGLETELARLIGDLIQQNRNRFETKVGDFRPLIFRAEARSRVEDPFRWHWNYDHLSMKIRVWCNEIPVISSRTNTRRKVSAQSLRYTFGTLLANRGVPMTVLARKLGHTSLNSAKHYYRIRSDQDSLYNRLVDQNLGEIIDRYSGRLVDQVSPARAIFAQSNKAILEIGECGSKRQCRLDPPLSCYGCEYLVALKSRNHLVYLQQLQDRKRRLLETGRTGLLLAAQLDSAIHGVQAVVEAIELDGSDSQ</sequence>
<dbReference type="SUPFAM" id="SSF56349">
    <property type="entry name" value="DNA breaking-rejoining enzymes"/>
    <property type="match status" value="1"/>
</dbReference>
<keyword evidence="4" id="KW-1185">Reference proteome</keyword>
<evidence type="ECO:0000256" key="1">
    <source>
        <dbReference type="ARBA" id="ARBA00023172"/>
    </source>
</evidence>
<dbReference type="CDD" id="cd00397">
    <property type="entry name" value="DNA_BRE_C"/>
    <property type="match status" value="1"/>
</dbReference>
<accession>A0ABQ5QJ48</accession>
<organism evidence="3 4">
    <name type="scientific">Geothrix limicola</name>
    <dbReference type="NCBI Taxonomy" id="2927978"/>
    <lineage>
        <taxon>Bacteria</taxon>
        <taxon>Pseudomonadati</taxon>
        <taxon>Acidobacteriota</taxon>
        <taxon>Holophagae</taxon>
        <taxon>Holophagales</taxon>
        <taxon>Holophagaceae</taxon>
        <taxon>Geothrix</taxon>
    </lineage>
</organism>
<protein>
    <recommendedName>
        <fullName evidence="2">Tyr recombinase domain-containing protein</fullName>
    </recommendedName>
</protein>
<name>A0ABQ5QJ48_9BACT</name>
<dbReference type="EMBL" id="BSDE01000009">
    <property type="protein sequence ID" value="GLH74917.1"/>
    <property type="molecule type" value="Genomic_DNA"/>
</dbReference>
<feature type="domain" description="Tyr recombinase" evidence="2">
    <location>
        <begin position="176"/>
        <end position="392"/>
    </location>
</feature>
<dbReference type="Proteomes" id="UP001165069">
    <property type="component" value="Unassembled WGS sequence"/>
</dbReference>
<dbReference type="InterPro" id="IPR002104">
    <property type="entry name" value="Integrase_catalytic"/>
</dbReference>
<keyword evidence="1" id="KW-0233">DNA recombination</keyword>
<dbReference type="PROSITE" id="PS51898">
    <property type="entry name" value="TYR_RECOMBINASE"/>
    <property type="match status" value="1"/>
</dbReference>
<evidence type="ECO:0000313" key="4">
    <source>
        <dbReference type="Proteomes" id="UP001165069"/>
    </source>
</evidence>
<dbReference type="InterPro" id="IPR011010">
    <property type="entry name" value="DNA_brk_join_enz"/>
</dbReference>
<evidence type="ECO:0000313" key="3">
    <source>
        <dbReference type="EMBL" id="GLH74917.1"/>
    </source>
</evidence>